<evidence type="ECO:0000313" key="1">
    <source>
        <dbReference type="EMBL" id="KAG5611615.1"/>
    </source>
</evidence>
<dbReference type="Proteomes" id="UP000824120">
    <property type="component" value="Chromosome 4"/>
</dbReference>
<dbReference type="AlphaFoldDB" id="A0A9J5ZI16"/>
<gene>
    <name evidence="1" type="ORF">H5410_022896</name>
</gene>
<evidence type="ECO:0000313" key="2">
    <source>
        <dbReference type="Proteomes" id="UP000824120"/>
    </source>
</evidence>
<sequence>MFVAIFAEFFSDEVNIHLMISELTIFAQEIRHYYESTVSTRSRENNEHRERRNKENDEIWRTMKYGERRIRKNDDEPLDSLSKDDSCVRLFHLDDSGTLSYGERTMHWNQLGWEISEFHSSILPTEEEENAGVGYLAVVVVCTLLEWASIAVRLGKWNLGVGFV</sequence>
<reference evidence="1 2" key="1">
    <citation type="submission" date="2020-09" db="EMBL/GenBank/DDBJ databases">
        <title>De no assembly of potato wild relative species, Solanum commersonii.</title>
        <authorList>
            <person name="Cho K."/>
        </authorList>
    </citation>
    <scope>NUCLEOTIDE SEQUENCE [LARGE SCALE GENOMIC DNA]</scope>
    <source>
        <strain evidence="1">LZ3.2</strain>
        <tissue evidence="1">Leaf</tissue>
    </source>
</reference>
<protein>
    <submittedName>
        <fullName evidence="1">Uncharacterized protein</fullName>
    </submittedName>
</protein>
<accession>A0A9J5ZI16</accession>
<dbReference type="EMBL" id="JACXVP010000004">
    <property type="protein sequence ID" value="KAG5611615.1"/>
    <property type="molecule type" value="Genomic_DNA"/>
</dbReference>
<proteinExistence type="predicted"/>
<keyword evidence="2" id="KW-1185">Reference proteome</keyword>
<organism evidence="1 2">
    <name type="scientific">Solanum commersonii</name>
    <name type="common">Commerson's wild potato</name>
    <name type="synonym">Commerson's nightshade</name>
    <dbReference type="NCBI Taxonomy" id="4109"/>
    <lineage>
        <taxon>Eukaryota</taxon>
        <taxon>Viridiplantae</taxon>
        <taxon>Streptophyta</taxon>
        <taxon>Embryophyta</taxon>
        <taxon>Tracheophyta</taxon>
        <taxon>Spermatophyta</taxon>
        <taxon>Magnoliopsida</taxon>
        <taxon>eudicotyledons</taxon>
        <taxon>Gunneridae</taxon>
        <taxon>Pentapetalae</taxon>
        <taxon>asterids</taxon>
        <taxon>lamiids</taxon>
        <taxon>Solanales</taxon>
        <taxon>Solanaceae</taxon>
        <taxon>Solanoideae</taxon>
        <taxon>Solaneae</taxon>
        <taxon>Solanum</taxon>
    </lineage>
</organism>
<comment type="caution">
    <text evidence="1">The sequence shown here is derived from an EMBL/GenBank/DDBJ whole genome shotgun (WGS) entry which is preliminary data.</text>
</comment>
<name>A0A9J5ZI16_SOLCO</name>